<dbReference type="Pfam" id="PF02517">
    <property type="entry name" value="Rce1-like"/>
    <property type="match status" value="1"/>
</dbReference>
<dbReference type="KEGG" id="hsd:SD1D_0792"/>
<evidence type="ECO:0000313" key="4">
    <source>
        <dbReference type="Proteomes" id="UP000196053"/>
    </source>
</evidence>
<feature type="transmembrane region" description="Helical" evidence="1">
    <location>
        <begin position="195"/>
        <end position="212"/>
    </location>
</feature>
<feature type="transmembrane region" description="Helical" evidence="1">
    <location>
        <begin position="100"/>
        <end position="122"/>
    </location>
</feature>
<keyword evidence="1" id="KW-1133">Transmembrane helix</keyword>
<feature type="transmembrane region" description="Helical" evidence="1">
    <location>
        <begin position="172"/>
        <end position="189"/>
    </location>
</feature>
<sequence>MKRKLSILLTAIFAVLIYIIIQSGVQFIYTFVIYFQNISHDTELSGAALKAIFSMKQKKELLSLVAIILTSIIFYYKYYKDNTIRKIANITLKKCGIKQIIHMIITGISVTVLLYMIMLFLLEQGMVPNEEINLMEMSQSNLILAVITVGVIVPIFEELLFRGLVYGSFKHIFNPWLAITIQGAIFAFIHKSGVQCVYTFLLGIIVALYYHWNKNMIYCFVIHIIFNIFGTYILPYFFWSKDKIIFFTVTASILFIVSLLWQRKLIDVTQ</sequence>
<accession>A0A0K8J4B3</accession>
<dbReference type="PANTHER" id="PTHR36435:SF1">
    <property type="entry name" value="CAAX AMINO TERMINAL PROTEASE FAMILY PROTEIN"/>
    <property type="match status" value="1"/>
</dbReference>
<feature type="transmembrane region" description="Helical" evidence="1">
    <location>
        <begin position="7"/>
        <end position="35"/>
    </location>
</feature>
<keyword evidence="1" id="KW-0472">Membrane</keyword>
<feature type="transmembrane region" description="Helical" evidence="1">
    <location>
        <begin position="217"/>
        <end position="238"/>
    </location>
</feature>
<feature type="domain" description="CAAX prenyl protease 2/Lysostaphin resistance protein A-like" evidence="2">
    <location>
        <begin position="141"/>
        <end position="229"/>
    </location>
</feature>
<dbReference type="InterPro" id="IPR003675">
    <property type="entry name" value="Rce1/LyrA-like_dom"/>
</dbReference>
<organism evidence="3 4">
    <name type="scientific">Herbinix luporum</name>
    <dbReference type="NCBI Taxonomy" id="1679721"/>
    <lineage>
        <taxon>Bacteria</taxon>
        <taxon>Bacillati</taxon>
        <taxon>Bacillota</taxon>
        <taxon>Clostridia</taxon>
        <taxon>Lachnospirales</taxon>
        <taxon>Lachnospiraceae</taxon>
        <taxon>Herbinix</taxon>
    </lineage>
</organism>
<dbReference type="GO" id="GO:0080120">
    <property type="term" value="P:CAAX-box protein maturation"/>
    <property type="evidence" value="ECO:0007669"/>
    <property type="project" value="UniProtKB-ARBA"/>
</dbReference>
<evidence type="ECO:0000259" key="2">
    <source>
        <dbReference type="Pfam" id="PF02517"/>
    </source>
</evidence>
<reference evidence="4" key="1">
    <citation type="submission" date="2015-09" db="EMBL/GenBank/DDBJ databases">
        <authorList>
            <person name="Wibberg D."/>
        </authorList>
    </citation>
    <scope>NUCLEOTIDE SEQUENCE [LARGE SCALE GENOMIC DNA]</scope>
    <source>
        <strain evidence="4">SD1D</strain>
    </source>
</reference>
<dbReference type="RefSeq" id="WP_058257714.1">
    <property type="nucleotide sequence ID" value="NZ_DUPS01000061.1"/>
</dbReference>
<name>A0A0K8J4B3_9FIRM</name>
<gene>
    <name evidence="3" type="ORF">SD1D_0792</name>
</gene>
<dbReference type="AlphaFoldDB" id="A0A0K8J4B3"/>
<proteinExistence type="predicted"/>
<dbReference type="PANTHER" id="PTHR36435">
    <property type="entry name" value="SLR1288 PROTEIN"/>
    <property type="match status" value="1"/>
</dbReference>
<dbReference type="OrthoDB" id="9782250at2"/>
<feature type="transmembrane region" description="Helical" evidence="1">
    <location>
        <begin position="61"/>
        <end position="79"/>
    </location>
</feature>
<evidence type="ECO:0000313" key="3">
    <source>
        <dbReference type="EMBL" id="CUH92340.1"/>
    </source>
</evidence>
<dbReference type="Proteomes" id="UP000196053">
    <property type="component" value="Chromosome I"/>
</dbReference>
<evidence type="ECO:0000256" key="1">
    <source>
        <dbReference type="SAM" id="Phobius"/>
    </source>
</evidence>
<dbReference type="InterPro" id="IPR052710">
    <property type="entry name" value="CAAX_protease"/>
</dbReference>
<keyword evidence="1" id="KW-0812">Transmembrane</keyword>
<feature type="transmembrane region" description="Helical" evidence="1">
    <location>
        <begin position="142"/>
        <end position="160"/>
    </location>
</feature>
<dbReference type="GO" id="GO:0004175">
    <property type="term" value="F:endopeptidase activity"/>
    <property type="evidence" value="ECO:0007669"/>
    <property type="project" value="UniProtKB-ARBA"/>
</dbReference>
<protein>
    <submittedName>
        <fullName evidence="3">Putative membrane protein</fullName>
    </submittedName>
</protein>
<feature type="transmembrane region" description="Helical" evidence="1">
    <location>
        <begin position="244"/>
        <end position="261"/>
    </location>
</feature>
<dbReference type="EMBL" id="LN879430">
    <property type="protein sequence ID" value="CUH92340.1"/>
    <property type="molecule type" value="Genomic_DNA"/>
</dbReference>
<keyword evidence="4" id="KW-1185">Reference proteome</keyword>